<name>A0ABW9DXT0_9BURK</name>
<evidence type="ECO:0000313" key="3">
    <source>
        <dbReference type="Proteomes" id="UP001629432"/>
    </source>
</evidence>
<dbReference type="EMBL" id="JAQQCF010000026">
    <property type="protein sequence ID" value="MFM0640165.1"/>
    <property type="molecule type" value="Genomic_DNA"/>
</dbReference>
<reference evidence="2 3" key="1">
    <citation type="journal article" date="2024" name="Chem. Sci.">
        <title>Discovery of megapolipeptins by genome mining of a Burkholderiales bacteria collection.</title>
        <authorList>
            <person name="Paulo B.S."/>
            <person name="Recchia M.J.J."/>
            <person name="Lee S."/>
            <person name="Fergusson C.H."/>
            <person name="Romanowski S.B."/>
            <person name="Hernandez A."/>
            <person name="Krull N."/>
            <person name="Liu D.Y."/>
            <person name="Cavanagh H."/>
            <person name="Bos A."/>
            <person name="Gray C.A."/>
            <person name="Murphy B.T."/>
            <person name="Linington R.G."/>
            <person name="Eustaquio A.S."/>
        </authorList>
    </citation>
    <scope>NUCLEOTIDE SEQUENCE [LARGE SCALE GENOMIC DNA]</scope>
    <source>
        <strain evidence="2 3">RL17-338-BIC-A</strain>
    </source>
</reference>
<feature type="domain" description="Saccharopine dehydrogenase NADP binding" evidence="1">
    <location>
        <begin position="7"/>
        <end position="127"/>
    </location>
</feature>
<dbReference type="SUPFAM" id="SSF51735">
    <property type="entry name" value="NAD(P)-binding Rossmann-fold domains"/>
    <property type="match status" value="1"/>
</dbReference>
<evidence type="ECO:0000259" key="1">
    <source>
        <dbReference type="Pfam" id="PF03435"/>
    </source>
</evidence>
<proteinExistence type="predicted"/>
<protein>
    <submittedName>
        <fullName evidence="2">Saccharopine dehydrogenase NADP-binding domain-containing protein</fullName>
    </submittedName>
</protein>
<dbReference type="PANTHER" id="PTHR43781:SF1">
    <property type="entry name" value="SACCHAROPINE DEHYDROGENASE"/>
    <property type="match status" value="1"/>
</dbReference>
<evidence type="ECO:0000313" key="2">
    <source>
        <dbReference type="EMBL" id="MFM0640165.1"/>
    </source>
</evidence>
<organism evidence="2 3">
    <name type="scientific">Paraburkholderia metrosideri</name>
    <dbReference type="NCBI Taxonomy" id="580937"/>
    <lineage>
        <taxon>Bacteria</taxon>
        <taxon>Pseudomonadati</taxon>
        <taxon>Pseudomonadota</taxon>
        <taxon>Betaproteobacteria</taxon>
        <taxon>Burkholderiales</taxon>
        <taxon>Burkholderiaceae</taxon>
        <taxon>Paraburkholderia</taxon>
    </lineage>
</organism>
<keyword evidence="3" id="KW-1185">Reference proteome</keyword>
<dbReference type="RefSeq" id="WP_408338873.1">
    <property type="nucleotide sequence ID" value="NZ_JAQQCF010000026.1"/>
</dbReference>
<dbReference type="Pfam" id="PF03435">
    <property type="entry name" value="Sacchrp_dh_NADP"/>
    <property type="match status" value="1"/>
</dbReference>
<dbReference type="InterPro" id="IPR036291">
    <property type="entry name" value="NAD(P)-bd_dom_sf"/>
</dbReference>
<dbReference type="InterPro" id="IPR005097">
    <property type="entry name" value="Sacchrp_dh_NADP-bd"/>
</dbReference>
<dbReference type="Gene3D" id="3.40.50.720">
    <property type="entry name" value="NAD(P)-binding Rossmann-like Domain"/>
    <property type="match status" value="1"/>
</dbReference>
<dbReference type="Proteomes" id="UP001629432">
    <property type="component" value="Unassembled WGS sequence"/>
</dbReference>
<sequence>MNDRMTVAVYGATGHTGNFVVAELKRRGIGVVRIGRDAARLRESAAGDSTPWRVAAVDDPGQLDAAIRGTDAVINCAGPFLDTALPVVDAALRAGIPYLDLAAEQGALQMLVEQRDTSARDAGVTLIPAAAFYGGLADLLVTAAADQDKPLDRVDIAIGLDSWHPTPGTRLTGERNRARRLIQAEGRLTFVPQPAPEGMWSFPSPLGTMEVVMLPFTEVLTVSRHLRIDTVESWLALSALRDIRDPNTPTPQPHDEQGRSAQQFIVDVMIEQGGTTRRITATGRDIYAVSAPIIVEATERLLSGKVAPRGGVLSLGDIFDARDFLAALDTVTVSYDVVSSPILTRRGEHERNVE</sequence>
<dbReference type="PANTHER" id="PTHR43781">
    <property type="entry name" value="SACCHAROPINE DEHYDROGENASE"/>
    <property type="match status" value="1"/>
</dbReference>
<comment type="caution">
    <text evidence="2">The sequence shown here is derived from an EMBL/GenBank/DDBJ whole genome shotgun (WGS) entry which is preliminary data.</text>
</comment>
<gene>
    <name evidence="2" type="ORF">PQQ63_26065</name>
</gene>
<accession>A0ABW9DXT0</accession>